<dbReference type="PANTHER" id="PTHR47506:SF7">
    <property type="entry name" value="TRANSCRIPTIONAL REGULATORY PROTEIN"/>
    <property type="match status" value="1"/>
</dbReference>
<feature type="region of interest" description="Disordered" evidence="5">
    <location>
        <begin position="188"/>
        <end position="208"/>
    </location>
</feature>
<comment type="caution">
    <text evidence="7">The sequence shown here is derived from an EMBL/GenBank/DDBJ whole genome shotgun (WGS) entry which is preliminary data.</text>
</comment>
<dbReference type="Gene3D" id="1.10.10.60">
    <property type="entry name" value="Homeodomain-like"/>
    <property type="match status" value="1"/>
</dbReference>
<evidence type="ECO:0000256" key="5">
    <source>
        <dbReference type="SAM" id="MobiDB-lite"/>
    </source>
</evidence>
<dbReference type="AlphaFoldDB" id="A0A373FHN6"/>
<feature type="DNA-binding region" description="H-T-H motif" evidence="4">
    <location>
        <begin position="32"/>
        <end position="51"/>
    </location>
</feature>
<dbReference type="PROSITE" id="PS50977">
    <property type="entry name" value="HTH_TETR_2"/>
    <property type="match status" value="1"/>
</dbReference>
<dbReference type="SUPFAM" id="SSF48498">
    <property type="entry name" value="Tetracyclin repressor-like, C-terminal domain"/>
    <property type="match status" value="1"/>
</dbReference>
<accession>A0A373FHN6</accession>
<dbReference type="PRINTS" id="PR00455">
    <property type="entry name" value="HTHTETR"/>
</dbReference>
<organism evidence="7 8">
    <name type="scientific">Comamonas testosteroni</name>
    <name type="common">Pseudomonas testosteroni</name>
    <dbReference type="NCBI Taxonomy" id="285"/>
    <lineage>
        <taxon>Bacteria</taxon>
        <taxon>Pseudomonadati</taxon>
        <taxon>Pseudomonadota</taxon>
        <taxon>Betaproteobacteria</taxon>
        <taxon>Burkholderiales</taxon>
        <taxon>Comamonadaceae</taxon>
        <taxon>Comamonas</taxon>
    </lineage>
</organism>
<keyword evidence="2 4" id="KW-0238">DNA-binding</keyword>
<reference evidence="7 8" key="1">
    <citation type="submission" date="2018-08" db="EMBL/GenBank/DDBJ databases">
        <title>Comamonas testosteroni strain SWCO2.</title>
        <authorList>
            <person name="Jiang N."/>
            <person name="Zhang X.Z."/>
        </authorList>
    </citation>
    <scope>NUCLEOTIDE SEQUENCE [LARGE SCALE GENOMIC DNA]</scope>
    <source>
        <strain evidence="7 8">SWCO2</strain>
    </source>
</reference>
<sequence length="208" mass="22521">MRYQPGHKTEKRQHLLQASAAMVKQNGFAASGVDALMKAAGVTSGAFYSHFGSKNELLKAVVSHELAASRELWAGNPHESLPDWLEHELNRYLTLSHVRHPEAGCIIPTLAAEIARADEAVKTLYQQELAKGLAVMEQRLGSAALAQAFLQQMVGAVMMARALPDETSQRACLDAAKQMLRQMAATLTAAQAPQQKPKAKPQGKSKAL</sequence>
<evidence type="ECO:0000256" key="2">
    <source>
        <dbReference type="ARBA" id="ARBA00023125"/>
    </source>
</evidence>
<evidence type="ECO:0000259" key="6">
    <source>
        <dbReference type="PROSITE" id="PS50977"/>
    </source>
</evidence>
<dbReference type="Gene3D" id="1.10.357.10">
    <property type="entry name" value="Tetracycline Repressor, domain 2"/>
    <property type="match status" value="1"/>
</dbReference>
<keyword evidence="3" id="KW-0804">Transcription</keyword>
<dbReference type="InterPro" id="IPR036271">
    <property type="entry name" value="Tet_transcr_reg_TetR-rel_C_sf"/>
</dbReference>
<evidence type="ECO:0000256" key="3">
    <source>
        <dbReference type="ARBA" id="ARBA00023163"/>
    </source>
</evidence>
<evidence type="ECO:0000256" key="4">
    <source>
        <dbReference type="PROSITE-ProRule" id="PRU00335"/>
    </source>
</evidence>
<dbReference type="InterPro" id="IPR001647">
    <property type="entry name" value="HTH_TetR"/>
</dbReference>
<feature type="domain" description="HTH tetR-type" evidence="6">
    <location>
        <begin position="9"/>
        <end position="69"/>
    </location>
</feature>
<gene>
    <name evidence="7" type="ORF">DZC30_14450</name>
</gene>
<keyword evidence="1" id="KW-0805">Transcription regulation</keyword>
<keyword evidence="8" id="KW-1185">Reference proteome</keyword>
<dbReference type="GO" id="GO:0003677">
    <property type="term" value="F:DNA binding"/>
    <property type="evidence" value="ECO:0007669"/>
    <property type="project" value="UniProtKB-UniRule"/>
</dbReference>
<evidence type="ECO:0000313" key="8">
    <source>
        <dbReference type="Proteomes" id="UP000261948"/>
    </source>
</evidence>
<name>A0A373FHN6_COMTE</name>
<dbReference type="SUPFAM" id="SSF46689">
    <property type="entry name" value="Homeodomain-like"/>
    <property type="match status" value="1"/>
</dbReference>
<dbReference type="EMBL" id="QURR01000018">
    <property type="protein sequence ID" value="RGE43633.1"/>
    <property type="molecule type" value="Genomic_DNA"/>
</dbReference>
<dbReference type="OrthoDB" id="9798857at2"/>
<protein>
    <submittedName>
        <fullName evidence="7">TetR/AcrR family transcriptional regulator</fullName>
    </submittedName>
</protein>
<feature type="compositionally biased region" description="Basic residues" evidence="5">
    <location>
        <begin position="197"/>
        <end position="208"/>
    </location>
</feature>
<dbReference type="Pfam" id="PF00440">
    <property type="entry name" value="TetR_N"/>
    <property type="match status" value="1"/>
</dbReference>
<dbReference type="Proteomes" id="UP000261948">
    <property type="component" value="Unassembled WGS sequence"/>
</dbReference>
<dbReference type="PANTHER" id="PTHR47506">
    <property type="entry name" value="TRANSCRIPTIONAL REGULATORY PROTEIN"/>
    <property type="match status" value="1"/>
</dbReference>
<evidence type="ECO:0000256" key="1">
    <source>
        <dbReference type="ARBA" id="ARBA00023015"/>
    </source>
</evidence>
<dbReference type="InterPro" id="IPR009057">
    <property type="entry name" value="Homeodomain-like_sf"/>
</dbReference>
<proteinExistence type="predicted"/>
<evidence type="ECO:0000313" key="7">
    <source>
        <dbReference type="EMBL" id="RGE43633.1"/>
    </source>
</evidence>